<dbReference type="Proteomes" id="UP000826462">
    <property type="component" value="Chromosome 1"/>
</dbReference>
<evidence type="ECO:0000313" key="2">
    <source>
        <dbReference type="Proteomes" id="UP000826462"/>
    </source>
</evidence>
<dbReference type="RefSeq" id="WP_219799102.1">
    <property type="nucleotide sequence ID" value="NZ_CP080095.1"/>
</dbReference>
<accession>A0ABX8UL63</accession>
<organism evidence="1 2">
    <name type="scientific">Paraburkholderia edwinii</name>
    <dbReference type="NCBI Taxonomy" id="2861782"/>
    <lineage>
        <taxon>Bacteria</taxon>
        <taxon>Pseudomonadati</taxon>
        <taxon>Pseudomonadota</taxon>
        <taxon>Betaproteobacteria</taxon>
        <taxon>Burkholderiales</taxon>
        <taxon>Burkholderiaceae</taxon>
        <taxon>Paraburkholderia</taxon>
    </lineage>
</organism>
<dbReference type="EMBL" id="CP080095">
    <property type="protein sequence ID" value="QYD69765.1"/>
    <property type="molecule type" value="Genomic_DNA"/>
</dbReference>
<sequence>MKTAEDRDFPMELVVMQRMLKKYSASGCQIMAAESITAQFDALAYQPQLAETAYSNPKRVTTDAPS</sequence>
<proteinExistence type="predicted"/>
<reference evidence="1 2" key="1">
    <citation type="submission" date="2021-07" db="EMBL/GenBank/DDBJ databases">
        <title>Paraburkholderia edwinii protects Aspergillus sp. from phenazines by acting as a toxin sponge.</title>
        <authorList>
            <person name="Dahlstrom K.M."/>
            <person name="Newman D.K."/>
        </authorList>
    </citation>
    <scope>NUCLEOTIDE SEQUENCE [LARGE SCALE GENOMIC DNA]</scope>
    <source>
        <strain evidence="1 2">Pe01</strain>
    </source>
</reference>
<name>A0ABX8UL63_9BURK</name>
<protein>
    <submittedName>
        <fullName evidence="1">Uncharacterized protein</fullName>
    </submittedName>
</protein>
<gene>
    <name evidence="1" type="ORF">KZJ38_05255</name>
</gene>
<keyword evidence="2" id="KW-1185">Reference proteome</keyword>
<evidence type="ECO:0000313" key="1">
    <source>
        <dbReference type="EMBL" id="QYD69765.1"/>
    </source>
</evidence>